<accession>E8U6I7</accession>
<dbReference type="InterPro" id="IPR052155">
    <property type="entry name" value="Biofilm_reg_signaling"/>
</dbReference>
<feature type="domain" description="GGDEF" evidence="5">
    <location>
        <begin position="466"/>
        <end position="599"/>
    </location>
</feature>
<dbReference type="InterPro" id="IPR000160">
    <property type="entry name" value="GGDEF_dom"/>
</dbReference>
<feature type="transmembrane region" description="Helical" evidence="2">
    <location>
        <begin position="245"/>
        <end position="265"/>
    </location>
</feature>
<dbReference type="GO" id="GO:0007165">
    <property type="term" value="P:signal transduction"/>
    <property type="evidence" value="ECO:0007669"/>
    <property type="project" value="InterPro"/>
</dbReference>
<evidence type="ECO:0000259" key="4">
    <source>
        <dbReference type="PROSITE" id="PS50885"/>
    </source>
</evidence>
<dbReference type="PROSITE" id="PS50883">
    <property type="entry name" value="EAL"/>
    <property type="match status" value="1"/>
</dbReference>
<dbReference type="NCBIfam" id="TIGR00254">
    <property type="entry name" value="GGDEF"/>
    <property type="match status" value="1"/>
</dbReference>
<dbReference type="FunFam" id="3.30.70.270:FF:000001">
    <property type="entry name" value="Diguanylate cyclase domain protein"/>
    <property type="match status" value="1"/>
</dbReference>
<dbReference type="InterPro" id="IPR007892">
    <property type="entry name" value="CHASE4"/>
</dbReference>
<feature type="domain" description="EAL" evidence="3">
    <location>
        <begin position="608"/>
        <end position="865"/>
    </location>
</feature>
<dbReference type="InterPro" id="IPR029787">
    <property type="entry name" value="Nucleotide_cyclase"/>
</dbReference>
<dbReference type="InterPro" id="IPR001633">
    <property type="entry name" value="EAL_dom"/>
</dbReference>
<dbReference type="Proteomes" id="UP000008635">
    <property type="component" value="Chromosome"/>
</dbReference>
<dbReference type="Pfam" id="PF00990">
    <property type="entry name" value="GGDEF"/>
    <property type="match status" value="1"/>
</dbReference>
<feature type="region of interest" description="Disordered" evidence="1">
    <location>
        <begin position="358"/>
        <end position="393"/>
    </location>
</feature>
<dbReference type="Pfam" id="PF00563">
    <property type="entry name" value="EAL"/>
    <property type="match status" value="1"/>
</dbReference>
<dbReference type="GO" id="GO:0016020">
    <property type="term" value="C:membrane"/>
    <property type="evidence" value="ECO:0007669"/>
    <property type="project" value="InterPro"/>
</dbReference>
<keyword evidence="2" id="KW-1133">Transmembrane helix</keyword>
<proteinExistence type="predicted"/>
<feature type="compositionally biased region" description="Pro residues" evidence="1">
    <location>
        <begin position="363"/>
        <end position="375"/>
    </location>
</feature>
<dbReference type="CDD" id="cd01949">
    <property type="entry name" value="GGDEF"/>
    <property type="match status" value="1"/>
</dbReference>
<dbReference type="PROSITE" id="PS50885">
    <property type="entry name" value="HAMP"/>
    <property type="match status" value="1"/>
</dbReference>
<gene>
    <name evidence="6" type="ordered locus">Deima_1023</name>
</gene>
<sequence precursor="true">MVLITAALLLAFLVLLGALLSAVIARWFDTYERDRARLNTERVLLAVRAEQNALDALSFDWGSWDDAYAYVRAPARHREFETENFSASALAGLHVNFIAYLGADGRLLVGRWIHGGLTTPALPDAVRRALPTLQRRGGATLIVTPAGALLLAQQPVYTSEGGGRAAGRVLIGRLIDPRALQHTTRLNVSLVLNAPAGAHPPVIRQPDGSLLSRATLTDVYGQPSVEVHVRLSGDVHEQGVMAARWTLAGLSVLALIFGGLGLAYLERTLFAPLSRYRRFVDDLDFQDTRARLNVGGHDELSALGAALNALLDRLAGERRADAARQLALEVIANGAPPQRIADAVAAAARARWPDAQVTLTGETPPPGQRPHPPAVIPDDERTLSVPVPGGRGALTIRWPTTPTRPEQARDAAADLAGLYGLALERVTLQTQLTHQATHDPLTGLPNRRHLLTLIEGALARADREGTGVAVLLLDLDRFKRLNDTLGHAAGDAFLRVIAERLRGVVRSSDHIARLGGDEFVIVLEGLSAPDQASVFTSRLLDVLRAPITLGEQQFVTTASVGISLFPQDARTPEELLRTADLAMYTAKHDGKNGHAAYAPSAHDAALHRLRLESALRAALQGDPDAGTLHLAYQPQVDFRTGRATAAEALLRWTHPTLGAVSPAAIIPVAEDSGLILPLGQWVLTHATQQAAAWHASGLPVRVAVNVSARQFAQADFPEVVQTALHGAGLPASALELEVTESLLMRDMAATSAHLRDLAALGVRVAVDDFGTGYSSLSYLHQLPIHALKVDQSFVRDLARTPQARGIVDTVITLARRLGLESVAEGVETPEQAALLRDLGATFAQGYLFARPTPHPETAFRTAFELHTAEPTAGP</sequence>
<dbReference type="AlphaFoldDB" id="E8U6I7"/>
<feature type="domain" description="HAMP" evidence="4">
    <location>
        <begin position="267"/>
        <end position="319"/>
    </location>
</feature>
<evidence type="ECO:0000313" key="6">
    <source>
        <dbReference type="EMBL" id="ADV66676.1"/>
    </source>
</evidence>
<evidence type="ECO:0000313" key="7">
    <source>
        <dbReference type="Proteomes" id="UP000008635"/>
    </source>
</evidence>
<evidence type="ECO:0000259" key="3">
    <source>
        <dbReference type="PROSITE" id="PS50883"/>
    </source>
</evidence>
<dbReference type="eggNOG" id="COG5001">
    <property type="taxonomic scope" value="Bacteria"/>
</dbReference>
<evidence type="ECO:0000256" key="1">
    <source>
        <dbReference type="SAM" id="MobiDB-lite"/>
    </source>
</evidence>
<dbReference type="InterPro" id="IPR035919">
    <property type="entry name" value="EAL_sf"/>
</dbReference>
<dbReference type="Gene3D" id="3.20.20.450">
    <property type="entry name" value="EAL domain"/>
    <property type="match status" value="1"/>
</dbReference>
<dbReference type="SUPFAM" id="SSF141868">
    <property type="entry name" value="EAL domain-like"/>
    <property type="match status" value="1"/>
</dbReference>
<dbReference type="InterPro" id="IPR043128">
    <property type="entry name" value="Rev_trsase/Diguanyl_cyclase"/>
</dbReference>
<dbReference type="Gene3D" id="6.10.340.10">
    <property type="match status" value="1"/>
</dbReference>
<dbReference type="SMART" id="SM00304">
    <property type="entry name" value="HAMP"/>
    <property type="match status" value="1"/>
</dbReference>
<evidence type="ECO:0000259" key="5">
    <source>
        <dbReference type="PROSITE" id="PS50887"/>
    </source>
</evidence>
<dbReference type="HOGENOM" id="CLU_000445_70_53_0"/>
<dbReference type="Pfam" id="PF05228">
    <property type="entry name" value="CHASE4"/>
    <property type="match status" value="1"/>
</dbReference>
<reference evidence="6 7" key="1">
    <citation type="journal article" date="2011" name="Stand. Genomic Sci.">
        <title>Complete genome sequence of Deinococcus maricopensis type strain (LB-34).</title>
        <authorList>
            <person name="Pukall R."/>
            <person name="Zeytun A."/>
            <person name="Lucas S."/>
            <person name="Lapidus A."/>
            <person name="Hammon N."/>
            <person name="Deshpande S."/>
            <person name="Nolan M."/>
            <person name="Cheng J.F."/>
            <person name="Pitluck S."/>
            <person name="Liolios K."/>
            <person name="Pagani I."/>
            <person name="Mikhailova N."/>
            <person name="Ivanova N."/>
            <person name="Mavromatis K."/>
            <person name="Pati A."/>
            <person name="Tapia R."/>
            <person name="Han C."/>
            <person name="Goodwin L."/>
            <person name="Chen A."/>
            <person name="Palaniappan K."/>
            <person name="Land M."/>
            <person name="Hauser L."/>
            <person name="Chang Y.J."/>
            <person name="Jeffries C.D."/>
            <person name="Brambilla E.M."/>
            <person name="Rohde M."/>
            <person name="Goker M."/>
            <person name="Detter J.C."/>
            <person name="Woyke T."/>
            <person name="Bristow J."/>
            <person name="Eisen J.A."/>
            <person name="Markowitz V."/>
            <person name="Hugenholtz P."/>
            <person name="Kyrpides N.C."/>
            <person name="Klenk H.P."/>
        </authorList>
    </citation>
    <scope>NUCLEOTIDE SEQUENCE [LARGE SCALE GENOMIC DNA]</scope>
    <source>
        <strain evidence="7">DSM 21211 / LMG 22137 / NRRL B-23946 / LB-34</strain>
    </source>
</reference>
<keyword evidence="2" id="KW-0472">Membrane</keyword>
<keyword evidence="7" id="KW-1185">Reference proteome</keyword>
<dbReference type="PANTHER" id="PTHR44757:SF2">
    <property type="entry name" value="BIOFILM ARCHITECTURE MAINTENANCE PROTEIN MBAA"/>
    <property type="match status" value="1"/>
</dbReference>
<reference evidence="7" key="2">
    <citation type="submission" date="2011-01" db="EMBL/GenBank/DDBJ databases">
        <title>The complete genome of Deinococcus maricopensis DSM 21211.</title>
        <authorList>
            <consortium name="US DOE Joint Genome Institute (JGI-PGF)"/>
            <person name="Lucas S."/>
            <person name="Copeland A."/>
            <person name="Lapidus A."/>
            <person name="Goodwin L."/>
            <person name="Pitluck S."/>
            <person name="Kyrpides N."/>
            <person name="Mavromatis K."/>
            <person name="Pagani I."/>
            <person name="Ivanova N."/>
            <person name="Ovchinnikova G."/>
            <person name="Zeytun A."/>
            <person name="Detter J.C."/>
            <person name="Han C."/>
            <person name="Land M."/>
            <person name="Hauser L."/>
            <person name="Markowitz V."/>
            <person name="Cheng J.-F."/>
            <person name="Hugenholtz P."/>
            <person name="Woyke T."/>
            <person name="Wu D."/>
            <person name="Pukall R."/>
            <person name="Gehrich-Schroeter G."/>
            <person name="Brambilla E."/>
            <person name="Klenk H.-P."/>
            <person name="Eisen J.A."/>
        </authorList>
    </citation>
    <scope>NUCLEOTIDE SEQUENCE [LARGE SCALE GENOMIC DNA]</scope>
    <source>
        <strain evidence="7">DSM 21211 / LMG 22137 / NRRL B-23946 / LB-34</strain>
    </source>
</reference>
<keyword evidence="2" id="KW-0812">Transmembrane</keyword>
<protein>
    <submittedName>
        <fullName evidence="6">Diguanylate cyclase/phosphodiesterase with extracellular sensor</fullName>
    </submittedName>
</protein>
<dbReference type="SUPFAM" id="SSF55073">
    <property type="entry name" value="Nucleotide cyclase"/>
    <property type="match status" value="1"/>
</dbReference>
<name>E8U6I7_DEIML</name>
<dbReference type="SMART" id="SM00267">
    <property type="entry name" value="GGDEF"/>
    <property type="match status" value="1"/>
</dbReference>
<dbReference type="STRING" id="709986.Deima_1023"/>
<dbReference type="PROSITE" id="PS50887">
    <property type="entry name" value="GGDEF"/>
    <property type="match status" value="1"/>
</dbReference>
<evidence type="ECO:0000256" key="2">
    <source>
        <dbReference type="SAM" id="Phobius"/>
    </source>
</evidence>
<dbReference type="SMART" id="SM00052">
    <property type="entry name" value="EAL"/>
    <property type="match status" value="1"/>
</dbReference>
<dbReference type="Gene3D" id="3.30.70.270">
    <property type="match status" value="1"/>
</dbReference>
<dbReference type="EMBL" id="CP002454">
    <property type="protein sequence ID" value="ADV66676.1"/>
    <property type="molecule type" value="Genomic_DNA"/>
</dbReference>
<dbReference type="KEGG" id="dmr:Deima_1023"/>
<organism evidence="6 7">
    <name type="scientific">Deinococcus maricopensis (strain DSM 21211 / LMG 22137 / NRRL B-23946 / LB-34)</name>
    <dbReference type="NCBI Taxonomy" id="709986"/>
    <lineage>
        <taxon>Bacteria</taxon>
        <taxon>Thermotogati</taxon>
        <taxon>Deinococcota</taxon>
        <taxon>Deinococci</taxon>
        <taxon>Deinococcales</taxon>
        <taxon>Deinococcaceae</taxon>
        <taxon>Deinococcus</taxon>
    </lineage>
</organism>
<dbReference type="PANTHER" id="PTHR44757">
    <property type="entry name" value="DIGUANYLATE CYCLASE DGCP"/>
    <property type="match status" value="1"/>
</dbReference>
<dbReference type="InterPro" id="IPR003660">
    <property type="entry name" value="HAMP_dom"/>
</dbReference>
<dbReference type="CDD" id="cd01948">
    <property type="entry name" value="EAL"/>
    <property type="match status" value="1"/>
</dbReference>